<evidence type="ECO:0000256" key="3">
    <source>
        <dbReference type="ARBA" id="ARBA00022989"/>
    </source>
</evidence>
<dbReference type="InterPro" id="IPR001828">
    <property type="entry name" value="ANF_lig-bd_rcpt"/>
</dbReference>
<accession>A0A1Y3BI11</accession>
<evidence type="ECO:0000256" key="1">
    <source>
        <dbReference type="ARBA" id="ARBA00004370"/>
    </source>
</evidence>
<keyword evidence="3" id="KW-1133">Transmembrane helix</keyword>
<dbReference type="GO" id="GO:0004965">
    <property type="term" value="F:G protein-coupled GABA receptor activity"/>
    <property type="evidence" value="ECO:0007669"/>
    <property type="project" value="InterPro"/>
</dbReference>
<dbReference type="GO" id="GO:0038039">
    <property type="term" value="C:G protein-coupled receptor heterodimeric complex"/>
    <property type="evidence" value="ECO:0007669"/>
    <property type="project" value="TreeGrafter"/>
</dbReference>
<evidence type="ECO:0000313" key="12">
    <source>
        <dbReference type="Proteomes" id="UP000194236"/>
    </source>
</evidence>
<gene>
    <name evidence="11" type="ORF">BLA29_003465</name>
</gene>
<organism evidence="11 12">
    <name type="scientific">Euroglyphus maynei</name>
    <name type="common">Mayne's house dust mite</name>
    <dbReference type="NCBI Taxonomy" id="6958"/>
    <lineage>
        <taxon>Eukaryota</taxon>
        <taxon>Metazoa</taxon>
        <taxon>Ecdysozoa</taxon>
        <taxon>Arthropoda</taxon>
        <taxon>Chelicerata</taxon>
        <taxon>Arachnida</taxon>
        <taxon>Acari</taxon>
        <taxon>Acariformes</taxon>
        <taxon>Sarcoptiformes</taxon>
        <taxon>Astigmata</taxon>
        <taxon>Psoroptidia</taxon>
        <taxon>Analgoidea</taxon>
        <taxon>Pyroglyphidae</taxon>
        <taxon>Pyroglyphinae</taxon>
        <taxon>Euroglyphus</taxon>
    </lineage>
</organism>
<proteinExistence type="predicted"/>
<sequence>MFLSIPWSIIVRFLFLLLLQLITIGHHHNHVHGLLPNVVKIGGLFENGDELVELAFRDAVARINSDETLLPQTRIEPIIERLEPCDSFQASKRVCSLLRQGVATIFGPQSVETTAHVQSTCDVLHMPHMETTQWNFKFDDPPFHHSVNLFPHPIGLGNAFRDLITLKNWKSFAILYEENEALVRMQEILKDPALNEKRIVVRQFPSDEYRTTFKELHKLAIRNIIVDVPHEHILTVLKHAQQVDMLSAYHNYFFISLDVHTVDLEEFQYSGLNISGFSLVDLTSKEVTQIVNKFQQQQIIDDANTRYHWNPMDTTNMMINVAQTAADNTIYRMTEVALVYDAVRLFAQTLYEIDKNGQHFQQPEDISCENEKVWKFGTVMSNYMRNIQMDGISGPIQFDSTGSRSEFKLQLLELTREGLKHVGDWHPEEKITFMSNYTKAMTEIYRESLRNKTLTIVTIAVCRYSQ</sequence>
<evidence type="ECO:0000259" key="10">
    <source>
        <dbReference type="Pfam" id="PF01094"/>
    </source>
</evidence>
<evidence type="ECO:0000256" key="5">
    <source>
        <dbReference type="ARBA" id="ARBA00023136"/>
    </source>
</evidence>
<dbReference type="PANTHER" id="PTHR10519">
    <property type="entry name" value="GABA-B RECEPTOR"/>
    <property type="match status" value="1"/>
</dbReference>
<dbReference type="Pfam" id="PF01094">
    <property type="entry name" value="ANF_receptor"/>
    <property type="match status" value="1"/>
</dbReference>
<evidence type="ECO:0000313" key="11">
    <source>
        <dbReference type="EMBL" id="OTF79453.1"/>
    </source>
</evidence>
<evidence type="ECO:0000256" key="7">
    <source>
        <dbReference type="ARBA" id="ARBA00023180"/>
    </source>
</evidence>
<dbReference type="Proteomes" id="UP000194236">
    <property type="component" value="Unassembled WGS sequence"/>
</dbReference>
<keyword evidence="5" id="KW-0472">Membrane</keyword>
<reference evidence="11 12" key="1">
    <citation type="submission" date="2017-03" db="EMBL/GenBank/DDBJ databases">
        <title>Genome Survey of Euroglyphus maynei.</title>
        <authorList>
            <person name="Arlian L.G."/>
            <person name="Morgan M.S."/>
            <person name="Rider S.D."/>
        </authorList>
    </citation>
    <scope>NUCLEOTIDE SEQUENCE [LARGE SCALE GENOMIC DNA]</scope>
    <source>
        <strain evidence="11">Arlian Lab</strain>
        <tissue evidence="11">Whole body</tissue>
    </source>
</reference>
<evidence type="ECO:0000256" key="6">
    <source>
        <dbReference type="ARBA" id="ARBA00023170"/>
    </source>
</evidence>
<dbReference type="EMBL" id="MUJZ01023035">
    <property type="protein sequence ID" value="OTF79453.1"/>
    <property type="molecule type" value="Genomic_DNA"/>
</dbReference>
<evidence type="ECO:0000256" key="2">
    <source>
        <dbReference type="ARBA" id="ARBA00022692"/>
    </source>
</evidence>
<keyword evidence="9" id="KW-0732">Signal</keyword>
<keyword evidence="2" id="KW-0812">Transmembrane</keyword>
<evidence type="ECO:0000256" key="4">
    <source>
        <dbReference type="ARBA" id="ARBA00023040"/>
    </source>
</evidence>
<keyword evidence="6" id="KW-0675">Receptor</keyword>
<evidence type="ECO:0000256" key="8">
    <source>
        <dbReference type="ARBA" id="ARBA00023224"/>
    </source>
</evidence>
<dbReference type="SUPFAM" id="SSF53822">
    <property type="entry name" value="Periplasmic binding protein-like I"/>
    <property type="match status" value="1"/>
</dbReference>
<protein>
    <recommendedName>
        <fullName evidence="10">Receptor ligand binding region domain-containing protein</fullName>
    </recommendedName>
</protein>
<dbReference type="CDD" id="cd06382">
    <property type="entry name" value="PBP1_iGluR_Kainate"/>
    <property type="match status" value="1"/>
</dbReference>
<name>A0A1Y3BI11_EURMA</name>
<feature type="domain" description="Receptor ligand binding region" evidence="10">
    <location>
        <begin position="52"/>
        <end position="416"/>
    </location>
</feature>
<feature type="signal peptide" evidence="9">
    <location>
        <begin position="1"/>
        <end position="25"/>
    </location>
</feature>
<dbReference type="Gene3D" id="3.40.50.2300">
    <property type="match status" value="2"/>
</dbReference>
<feature type="chain" id="PRO_5012960479" description="Receptor ligand binding region domain-containing protein" evidence="9">
    <location>
        <begin position="26"/>
        <end position="466"/>
    </location>
</feature>
<dbReference type="InterPro" id="IPR028082">
    <property type="entry name" value="Peripla_BP_I"/>
</dbReference>
<dbReference type="GO" id="GO:0007214">
    <property type="term" value="P:gamma-aminobutyric acid signaling pathway"/>
    <property type="evidence" value="ECO:0007669"/>
    <property type="project" value="TreeGrafter"/>
</dbReference>
<keyword evidence="7" id="KW-0325">Glycoprotein</keyword>
<dbReference type="AlphaFoldDB" id="A0A1Y3BI11"/>
<comment type="subcellular location">
    <subcellularLocation>
        <location evidence="1">Membrane</location>
    </subcellularLocation>
</comment>
<feature type="non-terminal residue" evidence="11">
    <location>
        <position position="466"/>
    </location>
</feature>
<keyword evidence="8" id="KW-0807">Transducer</keyword>
<dbReference type="OrthoDB" id="5984008at2759"/>
<evidence type="ECO:0000256" key="9">
    <source>
        <dbReference type="SAM" id="SignalP"/>
    </source>
</evidence>
<keyword evidence="4" id="KW-0297">G-protein coupled receptor</keyword>
<keyword evidence="12" id="KW-1185">Reference proteome</keyword>
<comment type="caution">
    <text evidence="11">The sequence shown here is derived from an EMBL/GenBank/DDBJ whole genome shotgun (WGS) entry which is preliminary data.</text>
</comment>
<dbReference type="InterPro" id="IPR002455">
    <property type="entry name" value="GPCR3_GABA-B"/>
</dbReference>
<dbReference type="PANTHER" id="PTHR10519:SF20">
    <property type="entry name" value="G-PROTEIN COUPLED RECEPTOR 156-RELATED"/>
    <property type="match status" value="1"/>
</dbReference>